<accession>A0ABU5S4Z0</accession>
<sequence>MSISFPEIACTYAFRMAAVVFSSFIGADKTHQNTLSKIDKVRTLKQQLRCLHTIWVTHVSVAKEN</sequence>
<organism evidence="1 2">
    <name type="scientific">Arcicella gelida</name>
    <dbReference type="NCBI Taxonomy" id="2984195"/>
    <lineage>
        <taxon>Bacteria</taxon>
        <taxon>Pseudomonadati</taxon>
        <taxon>Bacteroidota</taxon>
        <taxon>Cytophagia</taxon>
        <taxon>Cytophagales</taxon>
        <taxon>Flectobacillaceae</taxon>
        <taxon>Arcicella</taxon>
    </lineage>
</organism>
<name>A0ABU5S4Z0_9BACT</name>
<protein>
    <submittedName>
        <fullName evidence="1">Uncharacterized protein</fullName>
    </submittedName>
</protein>
<evidence type="ECO:0000313" key="1">
    <source>
        <dbReference type="EMBL" id="MEA5403564.1"/>
    </source>
</evidence>
<comment type="caution">
    <text evidence="1">The sequence shown here is derived from an EMBL/GenBank/DDBJ whole genome shotgun (WGS) entry which is preliminary data.</text>
</comment>
<evidence type="ECO:0000313" key="2">
    <source>
        <dbReference type="Proteomes" id="UP001303899"/>
    </source>
</evidence>
<dbReference type="RefSeq" id="WP_323329178.1">
    <property type="nucleotide sequence ID" value="NZ_JAYGIL010000012.1"/>
</dbReference>
<keyword evidence="2" id="KW-1185">Reference proteome</keyword>
<gene>
    <name evidence="1" type="ORF">VB776_11630</name>
</gene>
<dbReference type="EMBL" id="JAYGIL010000012">
    <property type="protein sequence ID" value="MEA5403564.1"/>
    <property type="molecule type" value="Genomic_DNA"/>
</dbReference>
<dbReference type="Proteomes" id="UP001303899">
    <property type="component" value="Unassembled WGS sequence"/>
</dbReference>
<proteinExistence type="predicted"/>
<reference evidence="1 2" key="1">
    <citation type="submission" date="2023-12" db="EMBL/GenBank/DDBJ databases">
        <title>Novel species of the genus Arcicella isolated from rivers.</title>
        <authorList>
            <person name="Lu H."/>
        </authorList>
    </citation>
    <scope>NUCLEOTIDE SEQUENCE [LARGE SCALE GENOMIC DNA]</scope>
    <source>
        <strain evidence="1 2">DC2W</strain>
    </source>
</reference>